<sequence length="479" mass="52848">MRIRYVLLPLVFLFVSCSEATKERFDLVVQNGNVIDLETGAIHEQTIFISNGRIKKMMTSDGNIPFEATKTIDASGKYILPGFWDNHVHFRGGDSLIKANKNFLNLFIANGITTVRDAGGDLTTSVMKWKTEIAEGNLIGPTIFTSGPKIDGPGATWAGSLEVETEADIQKALDSLERIPTDFVKFYDSSISGELYLKTIAEAEKRNRITSGHMPFTVRLAETVDSGIDAIEHLYYVMKGCASNEKEVTQQLRDDEIGFWDAMPLLMAGYQDTTAQKTFSHLKENDVYVVPTLHIGKTLSYLDEVDHSKDAYLKYMSDGIIRTYEGRVNRVKNSSEKAIADRKALDAFFGELTKKLDDAGVGLLAGSDSGAYNSYTYPGISLHQELQEMVANGLSPLDALRTSAYNGARFLKQDQDHGTIAEGKIADLVLLDANPLDNIEHTKAIFGVITKGKTYSKEQLNELLETADHSPDSPSKGES</sequence>
<dbReference type="Pfam" id="PF01979">
    <property type="entry name" value="Amidohydro_1"/>
    <property type="match status" value="1"/>
</dbReference>
<dbReference type="KEGG" id="asag:FGM00_09915"/>
<dbReference type="Proteomes" id="UP000310017">
    <property type="component" value="Chromosome"/>
</dbReference>
<dbReference type="InterPro" id="IPR011059">
    <property type="entry name" value="Metal-dep_hydrolase_composite"/>
</dbReference>
<dbReference type="Gene3D" id="3.40.50.10910">
    <property type="entry name" value="Amidohydrolase"/>
    <property type="match status" value="1"/>
</dbReference>
<evidence type="ECO:0000313" key="3">
    <source>
        <dbReference type="Proteomes" id="UP000310017"/>
    </source>
</evidence>
<evidence type="ECO:0000313" key="2">
    <source>
        <dbReference type="EMBL" id="QCX00413.1"/>
    </source>
</evidence>
<protein>
    <submittedName>
        <fullName evidence="2">Amidohydrolase family protein</fullName>
    </submittedName>
</protein>
<dbReference type="SUPFAM" id="SSF51338">
    <property type="entry name" value="Composite domain of metallo-dependent hydrolases"/>
    <property type="match status" value="1"/>
</dbReference>
<evidence type="ECO:0000259" key="1">
    <source>
        <dbReference type="Pfam" id="PF01979"/>
    </source>
</evidence>
<dbReference type="GO" id="GO:0016810">
    <property type="term" value="F:hydrolase activity, acting on carbon-nitrogen (but not peptide) bonds"/>
    <property type="evidence" value="ECO:0007669"/>
    <property type="project" value="InterPro"/>
</dbReference>
<dbReference type="Gene3D" id="1.20.58.520">
    <property type="entry name" value="Amidohydrolase"/>
    <property type="match status" value="1"/>
</dbReference>
<keyword evidence="2" id="KW-0378">Hydrolase</keyword>
<dbReference type="RefSeq" id="WP_138852758.1">
    <property type="nucleotide sequence ID" value="NZ_CP040710.1"/>
</dbReference>
<feature type="domain" description="Amidohydrolase-related" evidence="1">
    <location>
        <begin position="78"/>
        <end position="453"/>
    </location>
</feature>
<dbReference type="InterPro" id="IPR006680">
    <property type="entry name" value="Amidohydro-rel"/>
</dbReference>
<dbReference type="AlphaFoldDB" id="A0A5B7STN6"/>
<dbReference type="Gene3D" id="2.30.40.10">
    <property type="entry name" value="Urease, subunit C, domain 1"/>
    <property type="match status" value="1"/>
</dbReference>
<dbReference type="EMBL" id="CP040710">
    <property type="protein sequence ID" value="QCX00413.1"/>
    <property type="molecule type" value="Genomic_DNA"/>
</dbReference>
<dbReference type="InterPro" id="IPR051781">
    <property type="entry name" value="Metallo-dep_Hydrolase"/>
</dbReference>
<dbReference type="InterPro" id="IPR032466">
    <property type="entry name" value="Metal_Hydrolase"/>
</dbReference>
<gene>
    <name evidence="2" type="ORF">FGM00_09915</name>
</gene>
<dbReference type="SUPFAM" id="SSF51556">
    <property type="entry name" value="Metallo-dependent hydrolases"/>
    <property type="match status" value="1"/>
</dbReference>
<reference evidence="2 3" key="1">
    <citation type="submission" date="2019-05" db="EMBL/GenBank/DDBJ databases">
        <title>Genome sequencing of F202Z8.</title>
        <authorList>
            <person name="Kwon Y.M."/>
        </authorList>
    </citation>
    <scope>NUCLEOTIDE SEQUENCE [LARGE SCALE GENOMIC DNA]</scope>
    <source>
        <strain evidence="2 3">F202Z8</strain>
    </source>
</reference>
<accession>A0A5B7STN6</accession>
<dbReference type="Gene3D" id="3.30.110.90">
    <property type="entry name" value="Amidohydrolase"/>
    <property type="match status" value="1"/>
</dbReference>
<dbReference type="PROSITE" id="PS51257">
    <property type="entry name" value="PROKAR_LIPOPROTEIN"/>
    <property type="match status" value="1"/>
</dbReference>
<organism evidence="2 3">
    <name type="scientific">Aggregatimonas sangjinii</name>
    <dbReference type="NCBI Taxonomy" id="2583587"/>
    <lineage>
        <taxon>Bacteria</taxon>
        <taxon>Pseudomonadati</taxon>
        <taxon>Bacteroidota</taxon>
        <taxon>Flavobacteriia</taxon>
        <taxon>Flavobacteriales</taxon>
        <taxon>Flavobacteriaceae</taxon>
        <taxon>Aggregatimonas</taxon>
    </lineage>
</organism>
<proteinExistence type="predicted"/>
<dbReference type="OrthoDB" id="9815657at2"/>
<dbReference type="PANTHER" id="PTHR43135:SF3">
    <property type="entry name" value="ALPHA-D-RIBOSE 1-METHYLPHOSPHONATE 5-TRIPHOSPHATE DIPHOSPHATASE"/>
    <property type="match status" value="1"/>
</dbReference>
<keyword evidence="3" id="KW-1185">Reference proteome</keyword>
<name>A0A5B7STN6_9FLAO</name>
<dbReference type="PANTHER" id="PTHR43135">
    <property type="entry name" value="ALPHA-D-RIBOSE 1-METHYLPHOSPHONATE 5-TRIPHOSPHATE DIPHOSPHATASE"/>
    <property type="match status" value="1"/>
</dbReference>